<dbReference type="GO" id="GO:0009277">
    <property type="term" value="C:fungal-type cell wall"/>
    <property type="evidence" value="ECO:0007669"/>
    <property type="project" value="TreeGrafter"/>
</dbReference>
<proteinExistence type="inferred from homology"/>
<keyword evidence="2" id="KW-0472">Membrane</keyword>
<dbReference type="OrthoDB" id="4074350at2759"/>
<dbReference type="GO" id="GO:0006508">
    <property type="term" value="P:proteolysis"/>
    <property type="evidence" value="ECO:0007669"/>
    <property type="project" value="UniProtKB-KW"/>
</dbReference>
<feature type="non-terminal residue" evidence="4">
    <location>
        <position position="497"/>
    </location>
</feature>
<dbReference type="GO" id="GO:0031505">
    <property type="term" value="P:fungal-type cell wall organization"/>
    <property type="evidence" value="ECO:0007669"/>
    <property type="project" value="TreeGrafter"/>
</dbReference>
<dbReference type="PROSITE" id="PS51767">
    <property type="entry name" value="PEPTIDASE_A1"/>
    <property type="match status" value="1"/>
</dbReference>
<dbReference type="GO" id="GO:0004190">
    <property type="term" value="F:aspartic-type endopeptidase activity"/>
    <property type="evidence" value="ECO:0007669"/>
    <property type="project" value="InterPro"/>
</dbReference>
<dbReference type="PANTHER" id="PTHR47965">
    <property type="entry name" value="ASPARTYL PROTEASE-RELATED"/>
    <property type="match status" value="1"/>
</dbReference>
<evidence type="ECO:0000259" key="3">
    <source>
        <dbReference type="PROSITE" id="PS51767"/>
    </source>
</evidence>
<organism evidence="4 5">
    <name type="scientific">Lophium mytilinum</name>
    <dbReference type="NCBI Taxonomy" id="390894"/>
    <lineage>
        <taxon>Eukaryota</taxon>
        <taxon>Fungi</taxon>
        <taxon>Dikarya</taxon>
        <taxon>Ascomycota</taxon>
        <taxon>Pezizomycotina</taxon>
        <taxon>Dothideomycetes</taxon>
        <taxon>Pleosporomycetidae</taxon>
        <taxon>Mytilinidiales</taxon>
        <taxon>Mytilinidiaceae</taxon>
        <taxon>Lophium</taxon>
    </lineage>
</organism>
<dbReference type="InterPro" id="IPR001461">
    <property type="entry name" value="Aspartic_peptidase_A1"/>
</dbReference>
<gene>
    <name evidence="4" type="ORF">BU16DRAFT_471469</name>
</gene>
<protein>
    <submittedName>
        <fullName evidence="4">Acid protease</fullName>
    </submittedName>
</protein>
<keyword evidence="5" id="KW-1185">Reference proteome</keyword>
<evidence type="ECO:0000313" key="5">
    <source>
        <dbReference type="Proteomes" id="UP000799750"/>
    </source>
</evidence>
<accession>A0A6A6QC86</accession>
<dbReference type="InterPro" id="IPR021109">
    <property type="entry name" value="Peptidase_aspartic_dom_sf"/>
</dbReference>
<feature type="domain" description="Peptidase A1" evidence="3">
    <location>
        <begin position="33"/>
        <end position="402"/>
    </location>
</feature>
<dbReference type="Gene3D" id="2.40.70.10">
    <property type="entry name" value="Acid Proteases"/>
    <property type="match status" value="2"/>
</dbReference>
<keyword evidence="2" id="KW-1133">Transmembrane helix</keyword>
<name>A0A6A6QC86_9PEZI</name>
<dbReference type="EMBL" id="MU004198">
    <property type="protein sequence ID" value="KAF2490005.1"/>
    <property type="molecule type" value="Genomic_DNA"/>
</dbReference>
<dbReference type="InterPro" id="IPR033121">
    <property type="entry name" value="PEPTIDASE_A1"/>
</dbReference>
<dbReference type="AlphaFoldDB" id="A0A6A6QC86"/>
<evidence type="ECO:0000313" key="4">
    <source>
        <dbReference type="EMBL" id="KAF2490005.1"/>
    </source>
</evidence>
<reference evidence="4" key="1">
    <citation type="journal article" date="2020" name="Stud. Mycol.">
        <title>101 Dothideomycetes genomes: a test case for predicting lifestyles and emergence of pathogens.</title>
        <authorList>
            <person name="Haridas S."/>
            <person name="Albert R."/>
            <person name="Binder M."/>
            <person name="Bloem J."/>
            <person name="Labutti K."/>
            <person name="Salamov A."/>
            <person name="Andreopoulos B."/>
            <person name="Baker S."/>
            <person name="Barry K."/>
            <person name="Bills G."/>
            <person name="Bluhm B."/>
            <person name="Cannon C."/>
            <person name="Castanera R."/>
            <person name="Culley D."/>
            <person name="Daum C."/>
            <person name="Ezra D."/>
            <person name="Gonzalez J."/>
            <person name="Henrissat B."/>
            <person name="Kuo A."/>
            <person name="Liang C."/>
            <person name="Lipzen A."/>
            <person name="Lutzoni F."/>
            <person name="Magnuson J."/>
            <person name="Mondo S."/>
            <person name="Nolan M."/>
            <person name="Ohm R."/>
            <person name="Pangilinan J."/>
            <person name="Park H.-J."/>
            <person name="Ramirez L."/>
            <person name="Alfaro M."/>
            <person name="Sun H."/>
            <person name="Tritt A."/>
            <person name="Yoshinaga Y."/>
            <person name="Zwiers L.-H."/>
            <person name="Turgeon B."/>
            <person name="Goodwin S."/>
            <person name="Spatafora J."/>
            <person name="Crous P."/>
            <person name="Grigoriev I."/>
        </authorList>
    </citation>
    <scope>NUCLEOTIDE SEQUENCE</scope>
    <source>
        <strain evidence="4">CBS 269.34</strain>
    </source>
</reference>
<dbReference type="PANTHER" id="PTHR47965:SF101">
    <property type="entry name" value="HYPOTHETICAL ASPARTYL PROTEASE (EUROFUNG)-RELATED"/>
    <property type="match status" value="1"/>
</dbReference>
<dbReference type="Pfam" id="PF00026">
    <property type="entry name" value="Asp"/>
    <property type="match status" value="1"/>
</dbReference>
<dbReference type="SUPFAM" id="SSF50630">
    <property type="entry name" value="Acid proteases"/>
    <property type="match status" value="1"/>
</dbReference>
<dbReference type="Proteomes" id="UP000799750">
    <property type="component" value="Unassembled WGS sequence"/>
</dbReference>
<sequence length="497" mass="53171">MSFLRRTETAKTIPAPYVFPPSGTFDGNDGSWSTFMISVGDAQADGHSGQNFKVHISTGGSVVTIPAQADWCNEPDKDSCAEGRGIQTFDAKQSLGFASSSSGSWQEIGIYNLPLPAAVELYPDLRPNATYGHDTVGLGADSTLSPMLTGQLVAQIITEDFFMGVFGLSNTPLGIGGGPIDTFLSDFQNANQTPSLAYGYQAGAKYREWPRNTAGVLGSLTLGGYDQSRFSGHGISVPMPPGNSSLIVGVQSITVAPDPNIESNVYSMTAGTSGFLATIDSTLPYLWLPDAICDAIADRFRLTYDNNTNLYTVNDTSHSYNYNQNATMTFTIGSGPNPSNNVASIVLPYAALDLTASFPIYDDATKYFPLKRSPTGIFVLGRALLQETYLIVNYEKKNFTVAPANFTNPMPESHIVTIYPASYVPPSTTKKSGLSTGAKAGIGAGCGVLGLILIGLAIWFFIRRRRNRNKPAAPPPPSEIDTLVAGTEVKKRRISEL</sequence>
<keyword evidence="4" id="KW-0645">Protease</keyword>
<keyword evidence="4" id="KW-0378">Hydrolase</keyword>
<evidence type="ECO:0000256" key="1">
    <source>
        <dbReference type="ARBA" id="ARBA00007447"/>
    </source>
</evidence>
<keyword evidence="2" id="KW-0812">Transmembrane</keyword>
<comment type="similarity">
    <text evidence="1">Belongs to the peptidase A1 family.</text>
</comment>
<feature type="transmembrane region" description="Helical" evidence="2">
    <location>
        <begin position="440"/>
        <end position="462"/>
    </location>
</feature>
<evidence type="ECO:0000256" key="2">
    <source>
        <dbReference type="SAM" id="Phobius"/>
    </source>
</evidence>
<dbReference type="GO" id="GO:0005576">
    <property type="term" value="C:extracellular region"/>
    <property type="evidence" value="ECO:0007669"/>
    <property type="project" value="TreeGrafter"/>
</dbReference>